<dbReference type="Proteomes" id="UP000586093">
    <property type="component" value="Unassembled WGS sequence"/>
</dbReference>
<dbReference type="InterPro" id="IPR029052">
    <property type="entry name" value="Metallo-depent_PP-like"/>
</dbReference>
<keyword evidence="1" id="KW-0547">Nucleotide-binding</keyword>
<evidence type="ECO:0000313" key="4">
    <source>
        <dbReference type="Proteomes" id="UP000586093"/>
    </source>
</evidence>
<name>A0A839HH20_9BURK</name>
<dbReference type="InterPro" id="IPR006179">
    <property type="entry name" value="5_nucleotidase/apyrase"/>
</dbReference>
<evidence type="ECO:0000259" key="2">
    <source>
        <dbReference type="Pfam" id="PF02872"/>
    </source>
</evidence>
<dbReference type="GO" id="GO:0009166">
    <property type="term" value="P:nucleotide catabolic process"/>
    <property type="evidence" value="ECO:0007669"/>
    <property type="project" value="InterPro"/>
</dbReference>
<dbReference type="GO" id="GO:0030288">
    <property type="term" value="C:outer membrane-bounded periplasmic space"/>
    <property type="evidence" value="ECO:0007669"/>
    <property type="project" value="TreeGrafter"/>
</dbReference>
<reference evidence="3 4" key="1">
    <citation type="submission" date="2020-08" db="EMBL/GenBank/DDBJ databases">
        <title>Aquariorum lacteus gen. nov., sp. nov., a new member of the family Comamonadaceae, isolated from freshwater aquarium.</title>
        <authorList>
            <person name="Chun S.-J."/>
        </authorList>
    </citation>
    <scope>NUCLEOTIDE SEQUENCE [LARGE SCALE GENOMIC DNA]</scope>
    <source>
        <strain evidence="3 4">SJAQ100</strain>
    </source>
</reference>
<gene>
    <name evidence="3" type="ORF">H4F90_05460</name>
</gene>
<dbReference type="GO" id="GO:0000166">
    <property type="term" value="F:nucleotide binding"/>
    <property type="evidence" value="ECO:0007669"/>
    <property type="project" value="UniProtKB-KW"/>
</dbReference>
<keyword evidence="1" id="KW-0378">Hydrolase</keyword>
<protein>
    <submittedName>
        <fullName evidence="3">Bifunctional metallophosphatase/5'-nucleotidase</fullName>
    </submittedName>
</protein>
<dbReference type="InterPro" id="IPR008334">
    <property type="entry name" value="5'-Nucleotdase_C"/>
</dbReference>
<dbReference type="GO" id="GO:0008768">
    <property type="term" value="F:UDP-sugar diphosphatase activity"/>
    <property type="evidence" value="ECO:0007669"/>
    <property type="project" value="TreeGrafter"/>
</dbReference>
<dbReference type="SUPFAM" id="SSF55816">
    <property type="entry name" value="5'-nucleotidase (syn. UDP-sugar hydrolase), C-terminal domain"/>
    <property type="match status" value="1"/>
</dbReference>
<dbReference type="AlphaFoldDB" id="A0A839HH20"/>
<feature type="domain" description="5'-Nucleotidase C-terminal" evidence="2">
    <location>
        <begin position="420"/>
        <end position="606"/>
    </location>
</feature>
<dbReference type="GO" id="GO:0008253">
    <property type="term" value="F:5'-nucleotidase activity"/>
    <property type="evidence" value="ECO:0007669"/>
    <property type="project" value="TreeGrafter"/>
</dbReference>
<dbReference type="SUPFAM" id="SSF56300">
    <property type="entry name" value="Metallo-dependent phosphatases"/>
    <property type="match status" value="1"/>
</dbReference>
<organism evidence="3 4">
    <name type="scientific">Aquariibacter albus</name>
    <dbReference type="NCBI Taxonomy" id="2759899"/>
    <lineage>
        <taxon>Bacteria</taxon>
        <taxon>Pseudomonadati</taxon>
        <taxon>Pseudomonadota</taxon>
        <taxon>Betaproteobacteria</taxon>
        <taxon>Burkholderiales</taxon>
        <taxon>Sphaerotilaceae</taxon>
        <taxon>Aquariibacter</taxon>
    </lineage>
</organism>
<dbReference type="Gene3D" id="3.90.780.10">
    <property type="entry name" value="5'-Nucleotidase, C-terminal domain"/>
    <property type="match status" value="1"/>
</dbReference>
<comment type="similarity">
    <text evidence="1">Belongs to the 5'-nucleotidase family.</text>
</comment>
<dbReference type="Gene3D" id="3.60.21.10">
    <property type="match status" value="1"/>
</dbReference>
<dbReference type="InterPro" id="IPR036907">
    <property type="entry name" value="5'-Nucleotdase_C_sf"/>
</dbReference>
<dbReference type="RefSeq" id="WP_182662201.1">
    <property type="nucleotide sequence ID" value="NZ_JACIVI010000001.1"/>
</dbReference>
<dbReference type="PROSITE" id="PS51257">
    <property type="entry name" value="PROKAR_LIPOPROTEIN"/>
    <property type="match status" value="1"/>
</dbReference>
<dbReference type="PRINTS" id="PR01607">
    <property type="entry name" value="APYRASEFAMLY"/>
</dbReference>
<dbReference type="EMBL" id="JACIVI010000001">
    <property type="protein sequence ID" value="MBB1161425.1"/>
    <property type="molecule type" value="Genomic_DNA"/>
</dbReference>
<proteinExistence type="inferred from homology"/>
<dbReference type="PANTHER" id="PTHR11575:SF24">
    <property type="entry name" value="5'-NUCLEOTIDASE"/>
    <property type="match status" value="1"/>
</dbReference>
<accession>A0A839HH20</accession>
<keyword evidence="4" id="KW-1185">Reference proteome</keyword>
<dbReference type="Pfam" id="PF02872">
    <property type="entry name" value="5_nucleotid_C"/>
    <property type="match status" value="1"/>
</dbReference>
<evidence type="ECO:0000313" key="3">
    <source>
        <dbReference type="EMBL" id="MBB1161425.1"/>
    </source>
</evidence>
<dbReference type="PANTHER" id="PTHR11575">
    <property type="entry name" value="5'-NUCLEOTIDASE-RELATED"/>
    <property type="match status" value="1"/>
</dbReference>
<sequence>MPLFPRVSRAFAPRPRLALGLILAAGLAACGGSGGDEPAAAPLPEVAFSLQVLHVADMDSGGDLVANSKALSALVNKFRAEQPARTVFLSSGDNYIPGPFFNAADDASLTPELGVTGAGRGDIEILNLMGLQASAVGNHDLDLGTNFFGALIGASGAWRGARFPYLSTNLDFSTDSNLASRAPATNNGAEASTLVGGRLAGHAVITVDGQRIGVVGASTPTLASITSTGGIGIRPSGALAADLDALAASIQPAVDSLRSQGIDKIVLLAHMQQIEVEQGLATRLRGVDLIVAGGSNTRLFDANDVPRSGETGRGTYPLSFTSPAGEPVLVVNVDADYKYLGRIVLPFDAQGRIIPGRLDSTVNGAYATDAAGLARQGLSVANAQPGVAAVADKIAAVIAAKDGALAGASSVYLEGDRVLVRNQETNLGNLTADANLAYAQTVDASTAISLKNGGGIRSSIGAFDVAPGATTGSRGPTRANPAAGKLAGDVSQLDIEFALRFNNGLSLVTVTAAELKALIEHGVSDWTPTSTQGKFPQVGGMRFSFDPSQPAGSRVRTLVVDDPNGAAAGATPLTVVSGGVVVAPAGTRFRMVTLDFLAGGGDGYPFAGLSAPNRIDQVAAGVTKTYATVGAEQQALAAFLAARFPRTAPFAAADSAPAGDARIQNLSLRSDGLATP</sequence>
<comment type="caution">
    <text evidence="3">The sequence shown here is derived from an EMBL/GenBank/DDBJ whole genome shotgun (WGS) entry which is preliminary data.</text>
</comment>
<evidence type="ECO:0000256" key="1">
    <source>
        <dbReference type="RuleBase" id="RU362119"/>
    </source>
</evidence>